<dbReference type="Proteomes" id="UP000470404">
    <property type="component" value="Unassembled WGS sequence"/>
</dbReference>
<dbReference type="PANTHER" id="PTHR30151:SF20">
    <property type="entry name" value="ABC TRANSPORTER PERMEASE PROTEIN HI_0355-RELATED"/>
    <property type="match status" value="1"/>
</dbReference>
<dbReference type="GO" id="GO:0005886">
    <property type="term" value="C:plasma membrane"/>
    <property type="evidence" value="ECO:0007669"/>
    <property type="project" value="UniProtKB-SubCell"/>
</dbReference>
<proteinExistence type="inferred from homology"/>
<evidence type="ECO:0000256" key="4">
    <source>
        <dbReference type="ARBA" id="ARBA00022692"/>
    </source>
</evidence>
<feature type="transmembrane region" description="Helical" evidence="7">
    <location>
        <begin position="97"/>
        <end position="118"/>
    </location>
</feature>
<feature type="transmembrane region" description="Helical" evidence="7">
    <location>
        <begin position="124"/>
        <end position="144"/>
    </location>
</feature>
<keyword evidence="6 7" id="KW-0472">Membrane</keyword>
<dbReference type="Proteomes" id="UP000199137">
    <property type="component" value="Unassembled WGS sequence"/>
</dbReference>
<dbReference type="InterPro" id="IPR035906">
    <property type="entry name" value="MetI-like_sf"/>
</dbReference>
<keyword evidence="5 7" id="KW-1133">Transmembrane helix</keyword>
<evidence type="ECO:0000256" key="6">
    <source>
        <dbReference type="ARBA" id="ARBA00023136"/>
    </source>
</evidence>
<feature type="domain" description="ABC transmembrane type-1" evidence="8">
    <location>
        <begin position="51"/>
        <end position="239"/>
    </location>
</feature>
<name>A0A1I5V5Y3_9PSEU</name>
<evidence type="ECO:0000313" key="10">
    <source>
        <dbReference type="EMBL" id="SFQ02757.1"/>
    </source>
</evidence>
<evidence type="ECO:0000313" key="12">
    <source>
        <dbReference type="Proteomes" id="UP000470404"/>
    </source>
</evidence>
<keyword evidence="2 7" id="KW-0813">Transport</keyword>
<evidence type="ECO:0000256" key="7">
    <source>
        <dbReference type="RuleBase" id="RU363032"/>
    </source>
</evidence>
<dbReference type="SUPFAM" id="SSF161098">
    <property type="entry name" value="MetI-like"/>
    <property type="match status" value="1"/>
</dbReference>
<gene>
    <name evidence="9" type="ORF">G3I59_23750</name>
    <name evidence="10" type="ORF">SAMN05421854_108224</name>
</gene>
<sequence length="251" mass="26296">MKARSRRFPGIRADVASGVAVLAAWQIVAVTVRPQWLPELPAVLTQVWALVTSGALSVLGTTAVTLLLGLLVTFVLAGAAAGLMAAGDVAERSLMPYVTGFLSVPHIALVPLFTFLWGNGELTRVVTTVAFAVSPVALTWTSALKQSPRELVEMAASFGAGPSAVARHVRLPAAAAPLVAGVRIGVVQGIKGTVSAEILIGIVGVGKLVTTASQTFDIARLYAIVLVIIALSIVFYLLLNFVEDRMTRWTS</sequence>
<feature type="transmembrane region" description="Helical" evidence="7">
    <location>
        <begin position="58"/>
        <end position="85"/>
    </location>
</feature>
<reference evidence="9 12" key="2">
    <citation type="submission" date="2020-01" db="EMBL/GenBank/DDBJ databases">
        <title>Insect and environment-associated Actinomycetes.</title>
        <authorList>
            <person name="Currrie C."/>
            <person name="Chevrette M."/>
            <person name="Carlson C."/>
            <person name="Stubbendieck R."/>
            <person name="Wendt-Pienkowski E."/>
        </authorList>
    </citation>
    <scope>NUCLEOTIDE SEQUENCE [LARGE SCALE GENOMIC DNA]</scope>
    <source>
        <strain evidence="9 12">SID8386</strain>
    </source>
</reference>
<keyword evidence="4 7" id="KW-0812">Transmembrane</keyword>
<dbReference type="PANTHER" id="PTHR30151">
    <property type="entry name" value="ALKANE SULFONATE ABC TRANSPORTER-RELATED, MEMBRANE SUBUNIT"/>
    <property type="match status" value="1"/>
</dbReference>
<evidence type="ECO:0000256" key="2">
    <source>
        <dbReference type="ARBA" id="ARBA00022448"/>
    </source>
</evidence>
<dbReference type="EMBL" id="FOWC01000008">
    <property type="protein sequence ID" value="SFQ02757.1"/>
    <property type="molecule type" value="Genomic_DNA"/>
</dbReference>
<comment type="similarity">
    <text evidence="7">Belongs to the binding-protein-dependent transport system permease family.</text>
</comment>
<organism evidence="10 11">
    <name type="scientific">Amycolatopsis rubida</name>
    <dbReference type="NCBI Taxonomy" id="112413"/>
    <lineage>
        <taxon>Bacteria</taxon>
        <taxon>Bacillati</taxon>
        <taxon>Actinomycetota</taxon>
        <taxon>Actinomycetes</taxon>
        <taxon>Pseudonocardiales</taxon>
        <taxon>Pseudonocardiaceae</taxon>
        <taxon>Amycolatopsis</taxon>
    </lineage>
</organism>
<dbReference type="AlphaFoldDB" id="A0A1I5V5Y3"/>
<dbReference type="PROSITE" id="PS50928">
    <property type="entry name" value="ABC_TM1"/>
    <property type="match status" value="1"/>
</dbReference>
<evidence type="ECO:0000313" key="11">
    <source>
        <dbReference type="Proteomes" id="UP000199137"/>
    </source>
</evidence>
<dbReference type="Gene3D" id="1.10.3720.10">
    <property type="entry name" value="MetI-like"/>
    <property type="match status" value="1"/>
</dbReference>
<keyword evidence="3" id="KW-1003">Cell membrane</keyword>
<keyword evidence="12" id="KW-1185">Reference proteome</keyword>
<evidence type="ECO:0000313" key="9">
    <source>
        <dbReference type="EMBL" id="NEC58537.1"/>
    </source>
</evidence>
<dbReference type="OrthoDB" id="3173654at2"/>
<evidence type="ECO:0000256" key="3">
    <source>
        <dbReference type="ARBA" id="ARBA00022475"/>
    </source>
</evidence>
<comment type="subcellular location">
    <subcellularLocation>
        <location evidence="1 7">Cell membrane</location>
        <topology evidence="1 7">Multi-pass membrane protein</topology>
    </subcellularLocation>
</comment>
<dbReference type="GO" id="GO:0055085">
    <property type="term" value="P:transmembrane transport"/>
    <property type="evidence" value="ECO:0007669"/>
    <property type="project" value="InterPro"/>
</dbReference>
<evidence type="ECO:0000256" key="5">
    <source>
        <dbReference type="ARBA" id="ARBA00022989"/>
    </source>
</evidence>
<dbReference type="RefSeq" id="WP_093575218.1">
    <property type="nucleotide sequence ID" value="NZ_FOWC01000008.1"/>
</dbReference>
<protein>
    <submittedName>
        <fullName evidence="9">ABC transporter permease subunit</fullName>
    </submittedName>
    <submittedName>
        <fullName evidence="10">NitT/TauT family transport system permease protein/osmoprotectant transport system permease protein</fullName>
    </submittedName>
</protein>
<feature type="transmembrane region" description="Helical" evidence="7">
    <location>
        <begin position="221"/>
        <end position="242"/>
    </location>
</feature>
<dbReference type="STRING" id="112413.SAMN05421854_108224"/>
<evidence type="ECO:0000259" key="8">
    <source>
        <dbReference type="PROSITE" id="PS50928"/>
    </source>
</evidence>
<dbReference type="Pfam" id="PF00528">
    <property type="entry name" value="BPD_transp_1"/>
    <property type="match status" value="1"/>
</dbReference>
<dbReference type="InterPro" id="IPR000515">
    <property type="entry name" value="MetI-like"/>
</dbReference>
<evidence type="ECO:0000256" key="1">
    <source>
        <dbReference type="ARBA" id="ARBA00004651"/>
    </source>
</evidence>
<reference evidence="10 11" key="1">
    <citation type="submission" date="2016-10" db="EMBL/GenBank/DDBJ databases">
        <authorList>
            <person name="de Groot N.N."/>
        </authorList>
    </citation>
    <scope>NUCLEOTIDE SEQUENCE [LARGE SCALE GENOMIC DNA]</scope>
    <source>
        <strain evidence="10 11">DSM 44637</strain>
    </source>
</reference>
<accession>A0A1I5V5Y3</accession>
<dbReference type="EMBL" id="JAAGNC010000120">
    <property type="protein sequence ID" value="NEC58537.1"/>
    <property type="molecule type" value="Genomic_DNA"/>
</dbReference>